<accession>A0A434AA29</accession>
<dbReference type="Proteomes" id="UP000288102">
    <property type="component" value="Unassembled WGS sequence"/>
</dbReference>
<dbReference type="RefSeq" id="WP_127337356.1">
    <property type="nucleotide sequence ID" value="NZ_QWDM01000003.1"/>
</dbReference>
<organism evidence="1 2">
    <name type="scientific">Flavobacterium cupreum</name>
    <dbReference type="NCBI Taxonomy" id="2133766"/>
    <lineage>
        <taxon>Bacteria</taxon>
        <taxon>Pseudomonadati</taxon>
        <taxon>Bacteroidota</taxon>
        <taxon>Flavobacteriia</taxon>
        <taxon>Flavobacteriales</taxon>
        <taxon>Flavobacteriaceae</taxon>
        <taxon>Flavobacterium</taxon>
    </lineage>
</organism>
<dbReference type="EMBL" id="QWDM01000003">
    <property type="protein sequence ID" value="RUT71299.1"/>
    <property type="molecule type" value="Genomic_DNA"/>
</dbReference>
<evidence type="ECO:0000313" key="2">
    <source>
        <dbReference type="Proteomes" id="UP000288102"/>
    </source>
</evidence>
<proteinExistence type="predicted"/>
<dbReference type="OrthoDB" id="1374133at2"/>
<keyword evidence="2" id="KW-1185">Reference proteome</keyword>
<comment type="caution">
    <text evidence="1">The sequence shown here is derived from an EMBL/GenBank/DDBJ whole genome shotgun (WGS) entry which is preliminary data.</text>
</comment>
<protein>
    <submittedName>
        <fullName evidence="1">Uncharacterized protein</fullName>
    </submittedName>
</protein>
<reference evidence="2" key="1">
    <citation type="journal article" date="2019" name="Syst. Appl. Microbiol.">
        <title>Flavobacterium circumlabens sp. nov. and Flavobacterium cupreum sp. nov., two psychrotrophic species isolated from Antarctic environmental samples.</title>
        <authorList>
            <person name="Kralova S."/>
            <person name="Busse H.-J."/>
            <person name="Svec P."/>
            <person name="Maslanova I."/>
            <person name="Stankova E."/>
            <person name="Bartak M."/>
            <person name="Sedlacek I."/>
        </authorList>
    </citation>
    <scope>NUCLEOTIDE SEQUENCE [LARGE SCALE GENOMIC DNA]</scope>
    <source>
        <strain evidence="2">CCM 8825</strain>
    </source>
</reference>
<evidence type="ECO:0000313" key="1">
    <source>
        <dbReference type="EMBL" id="RUT71299.1"/>
    </source>
</evidence>
<sequence>MEKLNIQRLKRTLEYLESKQRELKNQKENDTRSLESMIQYLKKDMMEQFKLSDHVLLSMKQEIKNTETFIVIVRNIIDANS</sequence>
<name>A0A434AA29_9FLAO</name>
<gene>
    <name evidence="1" type="ORF">D0817_05325</name>
</gene>
<dbReference type="AlphaFoldDB" id="A0A434AA29"/>